<dbReference type="Gene3D" id="1.10.1780.10">
    <property type="entry name" value="Clp, N-terminal domain"/>
    <property type="match status" value="1"/>
</dbReference>
<dbReference type="FunFam" id="3.40.50.300:FF:000120">
    <property type="entry name" value="ATP-dependent chaperone ClpB"/>
    <property type="match status" value="1"/>
</dbReference>
<evidence type="ECO:0000256" key="7">
    <source>
        <dbReference type="ARBA" id="ARBA00023054"/>
    </source>
</evidence>
<protein>
    <recommendedName>
        <fullName evidence="3 13">Chaperone protein ClpB</fullName>
    </recommendedName>
</protein>
<evidence type="ECO:0000313" key="16">
    <source>
        <dbReference type="Proteomes" id="UP000033562"/>
    </source>
</evidence>
<comment type="subunit">
    <text evidence="13">Homohexamer; The oligomerization is ATP-dependent.</text>
</comment>
<dbReference type="PROSITE" id="PS51903">
    <property type="entry name" value="CLP_R"/>
    <property type="match status" value="1"/>
</dbReference>
<dbReference type="Proteomes" id="UP000033562">
    <property type="component" value="Unassembled WGS sequence"/>
</dbReference>
<keyword evidence="7 13" id="KW-0175">Coiled coil</keyword>
<dbReference type="SUPFAM" id="SSF81923">
    <property type="entry name" value="Double Clp-N motif"/>
    <property type="match status" value="1"/>
</dbReference>
<dbReference type="RefSeq" id="WP_045808892.1">
    <property type="nucleotide sequence ID" value="NZ_LANX01000001.1"/>
</dbReference>
<dbReference type="FunFam" id="3.40.50.300:FF:000025">
    <property type="entry name" value="ATP-dependent Clp protease subunit"/>
    <property type="match status" value="1"/>
</dbReference>
<dbReference type="InterPro" id="IPR036628">
    <property type="entry name" value="Clp_N_dom_sf"/>
</dbReference>
<dbReference type="GO" id="GO:0016887">
    <property type="term" value="F:ATP hydrolysis activity"/>
    <property type="evidence" value="ECO:0007669"/>
    <property type="project" value="InterPro"/>
</dbReference>
<dbReference type="Gene3D" id="1.10.8.60">
    <property type="match status" value="1"/>
</dbReference>
<dbReference type="OrthoDB" id="9803641at2"/>
<sequence length="852" mass="95084">MDLNKFTEKAKNLIIQSQTSAISSGHQSLLPAHLLKVMLDEKDELVEVLITACGSNINDINNANTLLLQKLPIVSGSGSGHITLSKEMAQVLEEAINLAKRNQDTYVTVERLLQALTIINSNTANILLQHGITPQKLNSIIINIRKGAKADSASYDQQFNALKKYAKDVNEYALSGKLDPVIGRDEEIRRTMQVLSRRTKNNPVLIGDPGVGKTAIVEGLAQRIVLGDVPIGLRHAKIMSLDLGALIAGTKYRGEFEERLKAVINEIISSNGSIILFIDELHTLVGAGAINGSMDASNLLKPALARGEIHCIGATTLDEYREYIEKDAALARRFQSVFVSEPSINDTISILRGLKEKYELHHGIRIADSSIIAATTLSHRYITDRFLPDKAIDLIDEAASRARIEIDSKPEIIDEVERKIIQLKIESEVLKKEQNESSKQRLIALNHELEELNSKVADLHSKWQAEKVKIAKMQECTEKLDNARSSLEKAQRSGDLAKAGELMYGIIPTLEKELKQHEQVTGNLLKKEITENDIATIVSKWTGIPIENMMSSEKEKLLNMEQEIRKTIIGQDHAITSISNAVRRSRAGIQDSQRPLGSFLFLGPTGVGKTELTKALAKFLFNDKSALLRFDMSEFMEKHSISKLIGAPPGYVGYEQGGALTEAVRRRPYQVILFDEIEKAHADIFNILLQVLDEGRLTDSKGKLVDFRNTILILTSNLGQDILTHNINNTVNQEVLEVLRLSFRPEFLNRLDEIIVFHKLSKENIANIIDIQLSYLQKIISERKITITLTSEAKNWIIDNGYNITYGARPLKRLIQQYIQNQLAKLIIANSINEGDIIKICVLDNNLVIKKA</sequence>
<keyword evidence="13" id="KW-0346">Stress response</keyword>
<dbReference type="InterPro" id="IPR028299">
    <property type="entry name" value="ClpA/B_CS2"/>
</dbReference>
<dbReference type="PANTHER" id="PTHR11638">
    <property type="entry name" value="ATP-DEPENDENT CLP PROTEASE"/>
    <property type="match status" value="1"/>
</dbReference>
<dbReference type="EMBL" id="LANX01000001">
    <property type="protein sequence ID" value="KJV69099.1"/>
    <property type="molecule type" value="Genomic_DNA"/>
</dbReference>
<dbReference type="AlphaFoldDB" id="A0A0F3NQD9"/>
<dbReference type="InterPro" id="IPR003959">
    <property type="entry name" value="ATPase_AAA_core"/>
</dbReference>
<comment type="function">
    <text evidence="9">Part of a stress-induced multi-chaperone system, it is involved in the recovery of the cell from heat-induced damage, in cooperation with DnaK, DnaJ and GrpE. Acts before DnaK, in the processing of protein aggregates. Protein binding stimulates the ATPase activity; ATP hydrolysis unfolds the denatured protein aggregates, which probably helps expose new hydrophobic binding sites on the surface of ClpB-bound aggregates, contributing to the solubilization and refolding of denatured protein aggregates by DnaK.</text>
</comment>
<name>A0A0F3NQD9_9RICK</name>
<proteinExistence type="inferred from homology"/>
<evidence type="ECO:0000256" key="13">
    <source>
        <dbReference type="RuleBase" id="RU362034"/>
    </source>
</evidence>
<evidence type="ECO:0000313" key="15">
    <source>
        <dbReference type="EMBL" id="KJV69099.1"/>
    </source>
</evidence>
<dbReference type="GO" id="GO:0042026">
    <property type="term" value="P:protein refolding"/>
    <property type="evidence" value="ECO:0007669"/>
    <property type="project" value="UniProtKB-UniRule"/>
</dbReference>
<dbReference type="PROSITE" id="PS00871">
    <property type="entry name" value="CLPAB_2"/>
    <property type="match status" value="1"/>
</dbReference>
<keyword evidence="13" id="KW-0963">Cytoplasm</keyword>
<evidence type="ECO:0000256" key="6">
    <source>
        <dbReference type="ARBA" id="ARBA00022840"/>
    </source>
</evidence>
<dbReference type="InterPro" id="IPR004176">
    <property type="entry name" value="Clp_R_N"/>
</dbReference>
<evidence type="ECO:0000256" key="9">
    <source>
        <dbReference type="ARBA" id="ARBA00025613"/>
    </source>
</evidence>
<keyword evidence="6 12" id="KW-0067">ATP-binding</keyword>
<gene>
    <name evidence="13 15" type="primary">clpB</name>
    <name evidence="15" type="ORF">NLO413_0475</name>
</gene>
<dbReference type="InterPro" id="IPR001270">
    <property type="entry name" value="ClpA/B"/>
</dbReference>
<comment type="subunit">
    <text evidence="10">Homohexamer. The oligomerization is ATP-dependent.</text>
</comment>
<reference evidence="15 16" key="1">
    <citation type="submission" date="2015-02" db="EMBL/GenBank/DDBJ databases">
        <title>Genome Sequencing of Rickettsiales.</title>
        <authorList>
            <person name="Daugherty S.C."/>
            <person name="Su Q."/>
            <person name="Abolude K."/>
            <person name="Beier-Sexton M."/>
            <person name="Carlyon J.A."/>
            <person name="Carter R."/>
            <person name="Day N.P."/>
            <person name="Dumler S.J."/>
            <person name="Dyachenko V."/>
            <person name="Godinez A."/>
            <person name="Kurtti T.J."/>
            <person name="Lichay M."/>
            <person name="Mullins K.E."/>
            <person name="Ott S."/>
            <person name="Pappas-Brown V."/>
            <person name="Paris D.H."/>
            <person name="Patel P."/>
            <person name="Richards A.L."/>
            <person name="Sadzewicz L."/>
            <person name="Sears K."/>
            <person name="Seidman D."/>
            <person name="Sengamalay N."/>
            <person name="Stenos J."/>
            <person name="Tallon L.J."/>
            <person name="Vincent G."/>
            <person name="Fraser C.M."/>
            <person name="Munderloh U."/>
            <person name="Dunning-Hotopp J.C."/>
        </authorList>
    </citation>
    <scope>NUCLEOTIDE SEQUENCE [LARGE SCALE GENOMIC DNA]</scope>
    <source>
        <strain evidence="15 16">RAC413</strain>
    </source>
</reference>
<dbReference type="GO" id="GO:0034605">
    <property type="term" value="P:cellular response to heat"/>
    <property type="evidence" value="ECO:0007669"/>
    <property type="project" value="TreeGrafter"/>
</dbReference>
<dbReference type="GO" id="GO:0005524">
    <property type="term" value="F:ATP binding"/>
    <property type="evidence" value="ECO:0007669"/>
    <property type="project" value="UniProtKB-UniRule"/>
</dbReference>
<dbReference type="InterPro" id="IPR017730">
    <property type="entry name" value="Chaperonin_ClpB"/>
</dbReference>
<keyword evidence="8 12" id="KW-0143">Chaperone</keyword>
<dbReference type="PANTHER" id="PTHR11638:SF176">
    <property type="entry name" value="HEAT SHOCK PROTEIN 78, MITOCHONDRIAL"/>
    <property type="match status" value="1"/>
</dbReference>
<evidence type="ECO:0000256" key="4">
    <source>
        <dbReference type="ARBA" id="ARBA00022737"/>
    </source>
</evidence>
<dbReference type="SUPFAM" id="SSF52540">
    <property type="entry name" value="P-loop containing nucleoside triphosphate hydrolases"/>
    <property type="match status" value="2"/>
</dbReference>
<dbReference type="PATRIC" id="fig|1359163.3.peg.465"/>
<evidence type="ECO:0000256" key="8">
    <source>
        <dbReference type="ARBA" id="ARBA00023186"/>
    </source>
</evidence>
<evidence type="ECO:0000256" key="3">
    <source>
        <dbReference type="ARBA" id="ARBA00017574"/>
    </source>
</evidence>
<evidence type="ECO:0000256" key="2">
    <source>
        <dbReference type="ARBA" id="ARBA00008675"/>
    </source>
</evidence>
<evidence type="ECO:0000256" key="12">
    <source>
        <dbReference type="RuleBase" id="RU004432"/>
    </source>
</evidence>
<feature type="coiled-coil region" evidence="13">
    <location>
        <begin position="413"/>
        <end position="493"/>
    </location>
</feature>
<evidence type="ECO:0000259" key="14">
    <source>
        <dbReference type="PROSITE" id="PS51903"/>
    </source>
</evidence>
<dbReference type="InterPro" id="IPR019489">
    <property type="entry name" value="Clp_ATPase_C"/>
</dbReference>
<dbReference type="GO" id="GO:0005737">
    <property type="term" value="C:cytoplasm"/>
    <property type="evidence" value="ECO:0007669"/>
    <property type="project" value="UniProtKB-SubCell"/>
</dbReference>
<keyword evidence="4 11" id="KW-0677">Repeat</keyword>
<organism evidence="15 16">
    <name type="scientific">Candidatus Neoehrlichia procyonis str. RAC413</name>
    <dbReference type="NCBI Taxonomy" id="1359163"/>
    <lineage>
        <taxon>Bacteria</taxon>
        <taxon>Pseudomonadati</taxon>
        <taxon>Pseudomonadota</taxon>
        <taxon>Alphaproteobacteria</taxon>
        <taxon>Rickettsiales</taxon>
        <taxon>Anaplasmataceae</taxon>
        <taxon>Candidatus Neoehrlichia</taxon>
    </lineage>
</organism>
<dbReference type="STRING" id="1359163.NLO413_0475"/>
<dbReference type="InterPro" id="IPR027417">
    <property type="entry name" value="P-loop_NTPase"/>
</dbReference>
<evidence type="ECO:0000256" key="10">
    <source>
        <dbReference type="ARBA" id="ARBA00026057"/>
    </source>
</evidence>
<dbReference type="Gene3D" id="3.40.50.300">
    <property type="entry name" value="P-loop containing nucleotide triphosphate hydrolases"/>
    <property type="match status" value="3"/>
</dbReference>
<dbReference type="SMART" id="SM00382">
    <property type="entry name" value="AAA"/>
    <property type="match status" value="2"/>
</dbReference>
<dbReference type="InterPro" id="IPR050130">
    <property type="entry name" value="ClpA_ClpB"/>
</dbReference>
<accession>A0A0F3NQD9</accession>
<keyword evidence="5 12" id="KW-0547">Nucleotide-binding</keyword>
<evidence type="ECO:0000256" key="5">
    <source>
        <dbReference type="ARBA" id="ARBA00022741"/>
    </source>
</evidence>
<feature type="domain" description="Clp R" evidence="14">
    <location>
        <begin position="3"/>
        <end position="147"/>
    </location>
</feature>
<dbReference type="InterPro" id="IPR041546">
    <property type="entry name" value="ClpA/ClpB_AAA_lid"/>
</dbReference>
<comment type="caution">
    <text evidence="15">The sequence shown here is derived from an EMBL/GenBank/DDBJ whole genome shotgun (WGS) entry which is preliminary data.</text>
</comment>
<dbReference type="CDD" id="cd00009">
    <property type="entry name" value="AAA"/>
    <property type="match status" value="1"/>
</dbReference>
<dbReference type="Pfam" id="PF10431">
    <property type="entry name" value="ClpB_D2-small"/>
    <property type="match status" value="1"/>
</dbReference>
<evidence type="ECO:0000256" key="11">
    <source>
        <dbReference type="PROSITE-ProRule" id="PRU01251"/>
    </source>
</evidence>
<dbReference type="Pfam" id="PF02861">
    <property type="entry name" value="Clp_N"/>
    <property type="match status" value="1"/>
</dbReference>
<dbReference type="InterPro" id="IPR018368">
    <property type="entry name" value="ClpA/B_CS1"/>
</dbReference>
<dbReference type="Pfam" id="PF07724">
    <property type="entry name" value="AAA_2"/>
    <property type="match status" value="1"/>
</dbReference>
<dbReference type="InterPro" id="IPR003593">
    <property type="entry name" value="AAA+_ATPase"/>
</dbReference>
<dbReference type="CDD" id="cd19499">
    <property type="entry name" value="RecA-like_ClpB_Hsp104-like"/>
    <property type="match status" value="1"/>
</dbReference>
<dbReference type="FunFam" id="3.40.50.300:FF:000010">
    <property type="entry name" value="Chaperone clpB 1, putative"/>
    <property type="match status" value="1"/>
</dbReference>
<dbReference type="Pfam" id="PF17871">
    <property type="entry name" value="AAA_lid_9"/>
    <property type="match status" value="1"/>
</dbReference>
<comment type="similarity">
    <text evidence="2 12">Belongs to the ClpA/ClpB family.</text>
</comment>
<dbReference type="NCBIfam" id="TIGR03346">
    <property type="entry name" value="chaperone_ClpB"/>
    <property type="match status" value="1"/>
</dbReference>
<dbReference type="PROSITE" id="PS00870">
    <property type="entry name" value="CLPAB_1"/>
    <property type="match status" value="1"/>
</dbReference>
<dbReference type="PRINTS" id="PR00300">
    <property type="entry name" value="CLPPROTEASEA"/>
</dbReference>
<dbReference type="Pfam" id="PF00004">
    <property type="entry name" value="AAA"/>
    <property type="match status" value="1"/>
</dbReference>
<keyword evidence="16" id="KW-1185">Reference proteome</keyword>
<evidence type="ECO:0000256" key="1">
    <source>
        <dbReference type="ARBA" id="ARBA00004496"/>
    </source>
</evidence>
<comment type="subcellular location">
    <subcellularLocation>
        <location evidence="1 13">Cytoplasm</location>
    </subcellularLocation>
</comment>
<dbReference type="SMART" id="SM01086">
    <property type="entry name" value="ClpB_D2-small"/>
    <property type="match status" value="1"/>
</dbReference>